<reference evidence="7" key="1">
    <citation type="journal article" date="2020" name="Ecol. Evol.">
        <title>Genome structure and content of the rice root-knot nematode (Meloidogyne graminicola).</title>
        <authorList>
            <person name="Phan N.T."/>
            <person name="Danchin E.G.J."/>
            <person name="Klopp C."/>
            <person name="Perfus-Barbeoch L."/>
            <person name="Kozlowski D.K."/>
            <person name="Koutsovoulos G.D."/>
            <person name="Lopez-Roques C."/>
            <person name="Bouchez O."/>
            <person name="Zahm M."/>
            <person name="Besnard G."/>
            <person name="Bellafiore S."/>
        </authorList>
    </citation>
    <scope>NUCLEOTIDE SEQUENCE</scope>
    <source>
        <strain evidence="7">VN-18</strain>
    </source>
</reference>
<dbReference type="GO" id="GO:0004930">
    <property type="term" value="F:G protein-coupled receptor activity"/>
    <property type="evidence" value="ECO:0007669"/>
    <property type="project" value="InterPro"/>
</dbReference>
<keyword evidence="4 5" id="KW-0472">Membrane</keyword>
<feature type="domain" description="G-protein coupled receptors family 1 profile" evidence="6">
    <location>
        <begin position="19"/>
        <end position="266"/>
    </location>
</feature>
<dbReference type="Proteomes" id="UP000605970">
    <property type="component" value="Unassembled WGS sequence"/>
</dbReference>
<evidence type="ECO:0000259" key="6">
    <source>
        <dbReference type="PROSITE" id="PS50262"/>
    </source>
</evidence>
<dbReference type="PROSITE" id="PS50262">
    <property type="entry name" value="G_PROTEIN_RECEP_F1_2"/>
    <property type="match status" value="1"/>
</dbReference>
<dbReference type="InterPro" id="IPR000276">
    <property type="entry name" value="GPCR_Rhodpsn"/>
</dbReference>
<dbReference type="EMBL" id="JABEBT010000108">
    <property type="protein sequence ID" value="KAF7632244.1"/>
    <property type="molecule type" value="Genomic_DNA"/>
</dbReference>
<dbReference type="PANTHER" id="PTHR23360:SF5">
    <property type="entry name" value="G-PROTEIN COUPLED RECEPTORS FAMILY 1 PROFILE DOMAIN-CONTAINING PROTEIN"/>
    <property type="match status" value="1"/>
</dbReference>
<feature type="transmembrane region" description="Helical" evidence="5">
    <location>
        <begin position="6"/>
        <end position="28"/>
    </location>
</feature>
<dbReference type="OrthoDB" id="6151005at2759"/>
<dbReference type="Gene3D" id="1.20.1070.10">
    <property type="entry name" value="Rhodopsin 7-helix transmembrane proteins"/>
    <property type="match status" value="1"/>
</dbReference>
<feature type="transmembrane region" description="Helical" evidence="5">
    <location>
        <begin position="116"/>
        <end position="137"/>
    </location>
</feature>
<dbReference type="InterPro" id="IPR017452">
    <property type="entry name" value="GPCR_Rhodpsn_7TM"/>
</dbReference>
<dbReference type="PRINTS" id="PR00237">
    <property type="entry name" value="GPCRRHODOPSN"/>
</dbReference>
<proteinExistence type="predicted"/>
<dbReference type="InterPro" id="IPR019424">
    <property type="entry name" value="7TM_GPCR_Srsx"/>
</dbReference>
<name>A0A8S9ZFZ6_9BILA</name>
<feature type="transmembrane region" description="Helical" evidence="5">
    <location>
        <begin position="164"/>
        <end position="189"/>
    </location>
</feature>
<dbReference type="SUPFAM" id="SSF81321">
    <property type="entry name" value="Family A G protein-coupled receptor-like"/>
    <property type="match status" value="1"/>
</dbReference>
<evidence type="ECO:0000256" key="4">
    <source>
        <dbReference type="ARBA" id="ARBA00023136"/>
    </source>
</evidence>
<feature type="transmembrane region" description="Helical" evidence="5">
    <location>
        <begin position="70"/>
        <end position="95"/>
    </location>
</feature>
<keyword evidence="2 5" id="KW-0812">Transmembrane</keyword>
<dbReference type="CDD" id="cd00637">
    <property type="entry name" value="7tm_classA_rhodopsin-like"/>
    <property type="match status" value="1"/>
</dbReference>
<dbReference type="AlphaFoldDB" id="A0A8S9ZFZ6"/>
<feature type="transmembrane region" description="Helical" evidence="5">
    <location>
        <begin position="40"/>
        <end position="58"/>
    </location>
</feature>
<dbReference type="Pfam" id="PF10320">
    <property type="entry name" value="7TM_GPCR_Srsx"/>
    <property type="match status" value="1"/>
</dbReference>
<protein>
    <submittedName>
        <fullName evidence="7">G_PROTEIN_RECEP_F1_2 domain-containing protein</fullName>
    </submittedName>
</protein>
<dbReference type="GO" id="GO:0016020">
    <property type="term" value="C:membrane"/>
    <property type="evidence" value="ECO:0007669"/>
    <property type="project" value="UniProtKB-SubCell"/>
</dbReference>
<evidence type="ECO:0000313" key="8">
    <source>
        <dbReference type="Proteomes" id="UP000605970"/>
    </source>
</evidence>
<dbReference type="SMART" id="SM01381">
    <property type="entry name" value="7TM_GPCR_Srsx"/>
    <property type="match status" value="1"/>
</dbReference>
<dbReference type="PANTHER" id="PTHR23360">
    <property type="entry name" value="G-PROTEIN COUPLED RECEPTORS FAMILY 1 PROFILE DOMAIN-CONTAINING PROTEIN-RELATED"/>
    <property type="match status" value="1"/>
</dbReference>
<comment type="caution">
    <text evidence="7">The sequence shown here is derived from an EMBL/GenBank/DDBJ whole genome shotgun (WGS) entry which is preliminary data.</text>
</comment>
<accession>A0A8S9ZFZ6</accession>
<evidence type="ECO:0000256" key="2">
    <source>
        <dbReference type="ARBA" id="ARBA00022692"/>
    </source>
</evidence>
<evidence type="ECO:0000256" key="1">
    <source>
        <dbReference type="ARBA" id="ARBA00004370"/>
    </source>
</evidence>
<evidence type="ECO:0000256" key="5">
    <source>
        <dbReference type="SAM" id="Phobius"/>
    </source>
</evidence>
<organism evidence="7 8">
    <name type="scientific">Meloidogyne graminicola</name>
    <dbReference type="NCBI Taxonomy" id="189291"/>
    <lineage>
        <taxon>Eukaryota</taxon>
        <taxon>Metazoa</taxon>
        <taxon>Ecdysozoa</taxon>
        <taxon>Nematoda</taxon>
        <taxon>Chromadorea</taxon>
        <taxon>Rhabditida</taxon>
        <taxon>Tylenchina</taxon>
        <taxon>Tylenchomorpha</taxon>
        <taxon>Tylenchoidea</taxon>
        <taxon>Meloidogynidae</taxon>
        <taxon>Meloidogyninae</taxon>
        <taxon>Meloidogyne</taxon>
    </lineage>
</organism>
<dbReference type="InterPro" id="IPR047130">
    <property type="entry name" value="7TM_GPCR_Srsx_nematod"/>
</dbReference>
<comment type="subcellular location">
    <subcellularLocation>
        <location evidence="1">Membrane</location>
    </subcellularLocation>
</comment>
<evidence type="ECO:0000256" key="3">
    <source>
        <dbReference type="ARBA" id="ARBA00022989"/>
    </source>
</evidence>
<gene>
    <name evidence="7" type="ORF">Mgra_00008362</name>
</gene>
<keyword evidence="3 5" id="KW-1133">Transmembrane helix</keyword>
<feature type="transmembrane region" description="Helical" evidence="5">
    <location>
        <begin position="201"/>
        <end position="223"/>
    </location>
</feature>
<keyword evidence="8" id="KW-1185">Reference proteome</keyword>
<sequence>MEMLLGLIKVCLSITGILLNSSVIYITIRAKWLHMPCNKLLAAYEFCMLSFGINRLFVARSLILGPQQMSMFQCFCYTAPFLILFVSSFVLMTAIAVDRLISVLFPLIYNHLNKKVYFSLVSISLILNASFHTFLAWKEVEDVSNNKTFTVKCNGITSTLHKNAIYFMCITLFFELISIAIYIIIWFLLKNGLRDNFATRRLFKSLLSILLLSLFGFTFYTNYFLLSKLIGIPNFWDPKDNLITYIAFQIASFFALIACCANALILFKFSSEYRRAFLRYIPILRHFAKNLADKNGKNQRPIQQINRKFICVANDLKKNNELIKINDSNKIIFIKNNSDP</sequence>
<evidence type="ECO:0000313" key="7">
    <source>
        <dbReference type="EMBL" id="KAF7632244.1"/>
    </source>
</evidence>
<feature type="transmembrane region" description="Helical" evidence="5">
    <location>
        <begin position="243"/>
        <end position="267"/>
    </location>
</feature>